<evidence type="ECO:0000256" key="1">
    <source>
        <dbReference type="SAM" id="MobiDB-lite"/>
    </source>
</evidence>
<protein>
    <submittedName>
        <fullName evidence="3">Uncharacterized protein</fullName>
    </submittedName>
</protein>
<accession>A0A1I7MFZ8</accession>
<dbReference type="STRING" id="574650.SAMN04487966_10253"/>
<name>A0A1I7MFZ8_9MICC</name>
<evidence type="ECO:0000256" key="2">
    <source>
        <dbReference type="SAM" id="Phobius"/>
    </source>
</evidence>
<reference evidence="3 4" key="1">
    <citation type="submission" date="2016-10" db="EMBL/GenBank/DDBJ databases">
        <authorList>
            <person name="de Groot N.N."/>
        </authorList>
    </citation>
    <scope>NUCLEOTIDE SEQUENCE [LARGE SCALE GENOMIC DNA]</scope>
    <source>
        <strain evidence="3 4">CGMCC 1.7054</strain>
    </source>
</reference>
<keyword evidence="2" id="KW-0472">Membrane</keyword>
<proteinExistence type="predicted"/>
<feature type="compositionally biased region" description="Low complexity" evidence="1">
    <location>
        <begin position="92"/>
        <end position="102"/>
    </location>
</feature>
<evidence type="ECO:0000313" key="4">
    <source>
        <dbReference type="Proteomes" id="UP000198881"/>
    </source>
</evidence>
<gene>
    <name evidence="3" type="ORF">SAMN04487966_10253</name>
</gene>
<keyword evidence="2" id="KW-1133">Transmembrane helix</keyword>
<feature type="region of interest" description="Disordered" evidence="1">
    <location>
        <begin position="175"/>
        <end position="208"/>
    </location>
</feature>
<dbReference type="RefSeq" id="WP_091694158.1">
    <property type="nucleotide sequence ID" value="NZ_FPCG01000002.1"/>
</dbReference>
<organism evidence="3 4">
    <name type="scientific">Micrococcus terreus</name>
    <dbReference type="NCBI Taxonomy" id="574650"/>
    <lineage>
        <taxon>Bacteria</taxon>
        <taxon>Bacillati</taxon>
        <taxon>Actinomycetota</taxon>
        <taxon>Actinomycetes</taxon>
        <taxon>Micrococcales</taxon>
        <taxon>Micrococcaceae</taxon>
        <taxon>Micrococcus</taxon>
    </lineage>
</organism>
<evidence type="ECO:0000313" key="3">
    <source>
        <dbReference type="EMBL" id="SFV20857.1"/>
    </source>
</evidence>
<dbReference type="Proteomes" id="UP000198881">
    <property type="component" value="Unassembled WGS sequence"/>
</dbReference>
<feature type="compositionally biased region" description="Low complexity" evidence="1">
    <location>
        <begin position="175"/>
        <end position="189"/>
    </location>
</feature>
<keyword evidence="4" id="KW-1185">Reference proteome</keyword>
<feature type="region of interest" description="Disordered" evidence="1">
    <location>
        <begin position="1"/>
        <end position="109"/>
    </location>
</feature>
<feature type="compositionally biased region" description="Basic and acidic residues" evidence="1">
    <location>
        <begin position="190"/>
        <end position="200"/>
    </location>
</feature>
<keyword evidence="2" id="KW-0812">Transmembrane</keyword>
<dbReference type="EMBL" id="FPCG01000002">
    <property type="protein sequence ID" value="SFV20857.1"/>
    <property type="molecule type" value="Genomic_DNA"/>
</dbReference>
<sequence>MSASTPEQPPRRSHRQHRRAESEAGTPEGLTSTAAFIDIPVASTEPTDITPWTGMVPQIAPVPQPRTRREARRLREQGLLPDWPAPAQDTVEAGPAASSSPARRAEAPVTSLDSLAADPEALGSAALEAERAAIAQEATELAELMATSEHSDPTVVDPQIQRRQEALAERAARLNASAAGTSSGPAAVSEPREPDMRHEPVQAAHAHGLDSLAASEAVGRERRMLLIAAGVLALGLIALVVALILTLT</sequence>
<dbReference type="AlphaFoldDB" id="A0A1I7MFZ8"/>
<feature type="transmembrane region" description="Helical" evidence="2">
    <location>
        <begin position="225"/>
        <end position="247"/>
    </location>
</feature>